<evidence type="ECO:0000259" key="2">
    <source>
        <dbReference type="PROSITE" id="PS50174"/>
    </source>
</evidence>
<dbReference type="InterPro" id="IPR000467">
    <property type="entry name" value="G_patch_dom"/>
</dbReference>
<dbReference type="SMART" id="SM00443">
    <property type="entry name" value="G_patch"/>
    <property type="match status" value="1"/>
</dbReference>
<feature type="domain" description="G-patch" evidence="2">
    <location>
        <begin position="196"/>
        <end position="242"/>
    </location>
</feature>
<feature type="region of interest" description="Disordered" evidence="1">
    <location>
        <begin position="211"/>
        <end position="287"/>
    </location>
</feature>
<dbReference type="PANTHER" id="PTHR20923">
    <property type="entry name" value="BAT4 PROTEIN-RELATED"/>
    <property type="match status" value="1"/>
</dbReference>
<keyword evidence="4" id="KW-1185">Reference proteome</keyword>
<organism evidence="3 4">
    <name type="scientific">Klebsormidium nitens</name>
    <name type="common">Green alga</name>
    <name type="synonym">Ulothrix nitens</name>
    <dbReference type="NCBI Taxonomy" id="105231"/>
    <lineage>
        <taxon>Eukaryota</taxon>
        <taxon>Viridiplantae</taxon>
        <taxon>Streptophyta</taxon>
        <taxon>Klebsormidiophyceae</taxon>
        <taxon>Klebsormidiales</taxon>
        <taxon>Klebsormidiaceae</taxon>
        <taxon>Klebsormidium</taxon>
    </lineage>
</organism>
<sequence length="304" mass="32884">MTMALGIGKSVVDRKDSLDGASIASFYASLVGLSNRAGDAEAGNGGIRDAPGHSEAGPGVGNTSREIPVERLLNRGRHDETEKREKYTEVEEILSNRIDSHREAGSSLRDDCTDIQQDWRSPSQSVDGAGPRPGVNKGFQTKTFDHSDFSKEQRNFEPGSFGGGSSGRNLDGGGQGVRSLGAQDKRAPAYRMKIPEENIGYKMLKKAGWNEKTGLGASGQGPLEPLNAHMKGDKRGIGADKQAKQVPGVSSTKKRKDVPESGTSADRGKRQLTRAELKQKKEREKEKEEAIAKYIYRAFAPDNV</sequence>
<feature type="compositionally biased region" description="Basic and acidic residues" evidence="1">
    <location>
        <begin position="143"/>
        <end position="155"/>
    </location>
</feature>
<feature type="compositionally biased region" description="Basic and acidic residues" evidence="1">
    <location>
        <begin position="67"/>
        <end position="88"/>
    </location>
</feature>
<name>A0A1Y1HNF0_KLENI</name>
<dbReference type="Proteomes" id="UP000054558">
    <property type="component" value="Unassembled WGS sequence"/>
</dbReference>
<evidence type="ECO:0000313" key="3">
    <source>
        <dbReference type="EMBL" id="GAQ78511.1"/>
    </source>
</evidence>
<proteinExistence type="predicted"/>
<reference evidence="3 4" key="1">
    <citation type="journal article" date="2014" name="Nat. Commun.">
        <title>Klebsormidium flaccidum genome reveals primary factors for plant terrestrial adaptation.</title>
        <authorList>
            <person name="Hori K."/>
            <person name="Maruyama F."/>
            <person name="Fujisawa T."/>
            <person name="Togashi T."/>
            <person name="Yamamoto N."/>
            <person name="Seo M."/>
            <person name="Sato S."/>
            <person name="Yamada T."/>
            <person name="Mori H."/>
            <person name="Tajima N."/>
            <person name="Moriyama T."/>
            <person name="Ikeuchi M."/>
            <person name="Watanabe M."/>
            <person name="Wada H."/>
            <person name="Kobayashi K."/>
            <person name="Saito M."/>
            <person name="Masuda T."/>
            <person name="Sasaki-Sekimoto Y."/>
            <person name="Mashiguchi K."/>
            <person name="Awai K."/>
            <person name="Shimojima M."/>
            <person name="Masuda S."/>
            <person name="Iwai M."/>
            <person name="Nobusawa T."/>
            <person name="Narise T."/>
            <person name="Kondo S."/>
            <person name="Saito H."/>
            <person name="Sato R."/>
            <person name="Murakawa M."/>
            <person name="Ihara Y."/>
            <person name="Oshima-Yamada Y."/>
            <person name="Ohtaka K."/>
            <person name="Satoh M."/>
            <person name="Sonobe K."/>
            <person name="Ishii M."/>
            <person name="Ohtani R."/>
            <person name="Kanamori-Sato M."/>
            <person name="Honoki R."/>
            <person name="Miyazaki D."/>
            <person name="Mochizuki H."/>
            <person name="Umetsu J."/>
            <person name="Higashi K."/>
            <person name="Shibata D."/>
            <person name="Kamiya Y."/>
            <person name="Sato N."/>
            <person name="Nakamura Y."/>
            <person name="Tabata S."/>
            <person name="Ida S."/>
            <person name="Kurokawa K."/>
            <person name="Ohta H."/>
        </authorList>
    </citation>
    <scope>NUCLEOTIDE SEQUENCE [LARGE SCALE GENOMIC DNA]</scope>
    <source>
        <strain evidence="3 4">NIES-2285</strain>
    </source>
</reference>
<evidence type="ECO:0000313" key="4">
    <source>
        <dbReference type="Proteomes" id="UP000054558"/>
    </source>
</evidence>
<feature type="compositionally biased region" description="Basic and acidic residues" evidence="1">
    <location>
        <begin position="266"/>
        <end position="287"/>
    </location>
</feature>
<dbReference type="PROSITE" id="PS50174">
    <property type="entry name" value="G_PATCH"/>
    <property type="match status" value="1"/>
</dbReference>
<dbReference type="STRING" id="105231.A0A1Y1HNF0"/>
<dbReference type="AlphaFoldDB" id="A0A1Y1HNF0"/>
<feature type="compositionally biased region" description="Gly residues" evidence="1">
    <location>
        <begin position="160"/>
        <end position="176"/>
    </location>
</feature>
<dbReference type="GO" id="GO:0003676">
    <property type="term" value="F:nucleic acid binding"/>
    <property type="evidence" value="ECO:0007669"/>
    <property type="project" value="InterPro"/>
</dbReference>
<gene>
    <name evidence="3" type="ORF">KFL_000140310</name>
</gene>
<dbReference type="PANTHER" id="PTHR20923:SF1">
    <property type="entry name" value="G PATCH DOMAIN AND ANKYRIN REPEAT-CONTAINING PROTEIN 1"/>
    <property type="match status" value="1"/>
</dbReference>
<evidence type="ECO:0000256" key="1">
    <source>
        <dbReference type="SAM" id="MobiDB-lite"/>
    </source>
</evidence>
<dbReference type="Pfam" id="PF01585">
    <property type="entry name" value="G-patch"/>
    <property type="match status" value="1"/>
</dbReference>
<dbReference type="EMBL" id="DF236963">
    <property type="protein sequence ID" value="GAQ78511.1"/>
    <property type="molecule type" value="Genomic_DNA"/>
</dbReference>
<dbReference type="OrthoDB" id="21470at2759"/>
<accession>A0A1Y1HNF0</accession>
<feature type="compositionally biased region" description="Basic and acidic residues" evidence="1">
    <location>
        <begin position="230"/>
        <end position="243"/>
    </location>
</feature>
<feature type="region of interest" description="Disordered" evidence="1">
    <location>
        <begin position="37"/>
        <end position="88"/>
    </location>
</feature>
<dbReference type="InterPro" id="IPR039146">
    <property type="entry name" value="GPANK1"/>
</dbReference>
<protein>
    <recommendedName>
        <fullName evidence="2">G-patch domain-containing protein</fullName>
    </recommendedName>
</protein>
<feature type="region of interest" description="Disordered" evidence="1">
    <location>
        <begin position="118"/>
        <end position="191"/>
    </location>
</feature>